<dbReference type="InterPro" id="IPR050491">
    <property type="entry name" value="AmpC-like"/>
</dbReference>
<evidence type="ECO:0000259" key="3">
    <source>
        <dbReference type="Pfam" id="PF00144"/>
    </source>
</evidence>
<dbReference type="Pfam" id="PF00144">
    <property type="entry name" value="Beta-lactamase"/>
    <property type="match status" value="1"/>
</dbReference>
<dbReference type="EMBL" id="BJXB01000001">
    <property type="protein sequence ID" value="GEM44779.1"/>
    <property type="molecule type" value="Genomic_DNA"/>
</dbReference>
<proteinExistence type="predicted"/>
<dbReference type="Proteomes" id="UP000321306">
    <property type="component" value="Unassembled WGS sequence"/>
</dbReference>
<dbReference type="OrthoDB" id="9803467at2"/>
<evidence type="ECO:0000313" key="5">
    <source>
        <dbReference type="Proteomes" id="UP000321306"/>
    </source>
</evidence>
<gene>
    <name evidence="4" type="ORF">DC3_04140</name>
</gene>
<dbReference type="PANTHER" id="PTHR46825:SF11">
    <property type="entry name" value="PENICILLIN-BINDING PROTEIN 4"/>
    <property type="match status" value="1"/>
</dbReference>
<dbReference type="RefSeq" id="WP_146881910.1">
    <property type="nucleotide sequence ID" value="NZ_BJXB01000001.1"/>
</dbReference>
<keyword evidence="2" id="KW-0472">Membrane</keyword>
<feature type="domain" description="Beta-lactamase-related" evidence="3">
    <location>
        <begin position="34"/>
        <end position="324"/>
    </location>
</feature>
<keyword evidence="5" id="KW-1185">Reference proteome</keyword>
<comment type="subcellular location">
    <subcellularLocation>
        <location evidence="1">Membrane</location>
    </subcellularLocation>
</comment>
<organism evidence="4 5">
    <name type="scientific">Deinococcus cellulosilyticus (strain DSM 18568 / NBRC 106333 / KACC 11606 / 5516J-15)</name>
    <dbReference type="NCBI Taxonomy" id="1223518"/>
    <lineage>
        <taxon>Bacteria</taxon>
        <taxon>Thermotogati</taxon>
        <taxon>Deinococcota</taxon>
        <taxon>Deinococci</taxon>
        <taxon>Deinococcales</taxon>
        <taxon>Deinococcaceae</taxon>
        <taxon>Deinococcus</taxon>
    </lineage>
</organism>
<dbReference type="InterPro" id="IPR012338">
    <property type="entry name" value="Beta-lactam/transpept-like"/>
</dbReference>
<dbReference type="SUPFAM" id="SSF56601">
    <property type="entry name" value="beta-lactamase/transpeptidase-like"/>
    <property type="match status" value="1"/>
</dbReference>
<evidence type="ECO:0000313" key="4">
    <source>
        <dbReference type="EMBL" id="GEM44779.1"/>
    </source>
</evidence>
<name>A0A511MW25_DEIC1</name>
<evidence type="ECO:0000256" key="1">
    <source>
        <dbReference type="ARBA" id="ARBA00004370"/>
    </source>
</evidence>
<dbReference type="InterPro" id="IPR001466">
    <property type="entry name" value="Beta-lactam-related"/>
</dbReference>
<accession>A0A511MW25</accession>
<dbReference type="Gene3D" id="3.40.710.10">
    <property type="entry name" value="DD-peptidase/beta-lactamase superfamily"/>
    <property type="match status" value="1"/>
</dbReference>
<sequence length="344" mass="38502">MNAEQLTDWLSQRDLPEPFSGVISFAQGEGRTEKAFGEAIKALNLANTLDTRFQTASGCKIFTAVAILQLIEKGQLTLDTRLKDCLSIDFPHFDPDVTLHHLLTHTSGIPDYFDESLMENYADLWKEQPMYAIREPRDFLPMFQNLPMTFRPGEKFAYNNAGFIVLGLVVEEASGQPFTQYIEQHIFEPAGMTDSGYFWADSLPERTAYAYLQRPDGSWGTNVFSVPIVGGPDGGAYTTTGDLEKFWKALAEGKLVQPDLILQPRVSTGWKPPYTHYGYGVWVDLSGDQPHFFVEGSDPGVALRSRFMPDRDAILTVMGNTQKAMWAFYGDLQQEVLENVPSGA</sequence>
<dbReference type="GO" id="GO:0016020">
    <property type="term" value="C:membrane"/>
    <property type="evidence" value="ECO:0007669"/>
    <property type="project" value="UniProtKB-SubCell"/>
</dbReference>
<evidence type="ECO:0000256" key="2">
    <source>
        <dbReference type="ARBA" id="ARBA00023136"/>
    </source>
</evidence>
<dbReference type="PANTHER" id="PTHR46825">
    <property type="entry name" value="D-ALANYL-D-ALANINE-CARBOXYPEPTIDASE/ENDOPEPTIDASE AMPH"/>
    <property type="match status" value="1"/>
</dbReference>
<comment type="caution">
    <text evidence="4">The sequence shown here is derived from an EMBL/GenBank/DDBJ whole genome shotgun (WGS) entry which is preliminary data.</text>
</comment>
<dbReference type="AlphaFoldDB" id="A0A511MW25"/>
<reference evidence="4 5" key="1">
    <citation type="submission" date="2019-07" db="EMBL/GenBank/DDBJ databases">
        <title>Whole genome shotgun sequence of Deinococcus cellulosilyticus NBRC 106333.</title>
        <authorList>
            <person name="Hosoyama A."/>
            <person name="Uohara A."/>
            <person name="Ohji S."/>
            <person name="Ichikawa N."/>
        </authorList>
    </citation>
    <scope>NUCLEOTIDE SEQUENCE [LARGE SCALE GENOMIC DNA]</scope>
    <source>
        <strain evidence="4 5">NBRC 106333</strain>
    </source>
</reference>
<protein>
    <submittedName>
        <fullName evidence="4">Penicillin-binding protein</fullName>
    </submittedName>
</protein>